<proteinExistence type="predicted"/>
<dbReference type="EMBL" id="CAJOBQ010014785">
    <property type="protein sequence ID" value="CAF4721677.1"/>
    <property type="molecule type" value="Genomic_DNA"/>
</dbReference>
<organism evidence="1 2">
    <name type="scientific">Rotaria socialis</name>
    <dbReference type="NCBI Taxonomy" id="392032"/>
    <lineage>
        <taxon>Eukaryota</taxon>
        <taxon>Metazoa</taxon>
        <taxon>Spiralia</taxon>
        <taxon>Gnathifera</taxon>
        <taxon>Rotifera</taxon>
        <taxon>Eurotatoria</taxon>
        <taxon>Bdelloidea</taxon>
        <taxon>Philodinida</taxon>
        <taxon>Philodinidae</taxon>
        <taxon>Rotaria</taxon>
    </lineage>
</organism>
<feature type="non-terminal residue" evidence="1">
    <location>
        <position position="1"/>
    </location>
</feature>
<accession>A0A821JIX5</accession>
<dbReference type="Proteomes" id="UP000663862">
    <property type="component" value="Unassembled WGS sequence"/>
</dbReference>
<feature type="non-terminal residue" evidence="1">
    <location>
        <position position="94"/>
    </location>
</feature>
<evidence type="ECO:0000313" key="2">
    <source>
        <dbReference type="Proteomes" id="UP000663862"/>
    </source>
</evidence>
<reference evidence="1" key="1">
    <citation type="submission" date="2021-02" db="EMBL/GenBank/DDBJ databases">
        <authorList>
            <person name="Nowell W R."/>
        </authorList>
    </citation>
    <scope>NUCLEOTIDE SEQUENCE</scope>
</reference>
<evidence type="ECO:0000313" key="1">
    <source>
        <dbReference type="EMBL" id="CAF4721677.1"/>
    </source>
</evidence>
<gene>
    <name evidence="1" type="ORF">TSG867_LOCUS34084</name>
</gene>
<evidence type="ECO:0008006" key="3">
    <source>
        <dbReference type="Google" id="ProtNLM"/>
    </source>
</evidence>
<sequence>ATITYSQIQFITQQPPSDYIDHLIPITILVGENSAICSSVSCNFTWAQSVTPYLVSVNPTSINGPQTLTLMGQNLATSNSITTADIHVAIGGEQ</sequence>
<name>A0A821JIX5_9BILA</name>
<dbReference type="AlphaFoldDB" id="A0A821JIX5"/>
<comment type="caution">
    <text evidence="1">The sequence shown here is derived from an EMBL/GenBank/DDBJ whole genome shotgun (WGS) entry which is preliminary data.</text>
</comment>
<protein>
    <recommendedName>
        <fullName evidence="3">IPT/TIG domain-containing protein</fullName>
    </recommendedName>
</protein>